<organism evidence="1 2">
    <name type="scientific">Clostridium gelidum</name>
    <dbReference type="NCBI Taxonomy" id="704125"/>
    <lineage>
        <taxon>Bacteria</taxon>
        <taxon>Bacillati</taxon>
        <taxon>Bacillota</taxon>
        <taxon>Clostridia</taxon>
        <taxon>Eubacteriales</taxon>
        <taxon>Clostridiaceae</taxon>
        <taxon>Clostridium</taxon>
    </lineage>
</organism>
<sequence>MSIYSFIATDYEIPEVKNSKERIITVQEAIKLGVEAHKFMPWEKMNPDDKIIFFEKESDVDELVIKKGTNFEKNVKWYTHKPFIYSIHFEYSELRVKQLLEYLKENISKGHQLELWLIWLDDKQSIKPNIFNYEELSIRDLKQMYDCQDKKYVYHNCIIIEKQNYI</sequence>
<evidence type="ECO:0000313" key="2">
    <source>
        <dbReference type="Proteomes" id="UP000824633"/>
    </source>
</evidence>
<name>A0ABN6IRK8_9CLOT</name>
<dbReference type="RefSeq" id="WP_224036303.1">
    <property type="nucleotide sequence ID" value="NZ_AP024849.1"/>
</dbReference>
<gene>
    <name evidence="1" type="ORF">psyc5s11_07040</name>
</gene>
<dbReference type="Proteomes" id="UP000824633">
    <property type="component" value="Chromosome"/>
</dbReference>
<accession>A0ABN6IRK8</accession>
<protein>
    <submittedName>
        <fullName evidence="1">Uncharacterized protein</fullName>
    </submittedName>
</protein>
<evidence type="ECO:0000313" key="1">
    <source>
        <dbReference type="EMBL" id="BCZ44637.1"/>
    </source>
</evidence>
<reference evidence="2" key="1">
    <citation type="submission" date="2021-07" db="EMBL/GenBank/DDBJ databases">
        <title>Complete genome sequencing of a Clostridium isolate.</title>
        <authorList>
            <person name="Ueki A."/>
            <person name="Tonouchi A."/>
        </authorList>
    </citation>
    <scope>NUCLEOTIDE SEQUENCE [LARGE SCALE GENOMIC DNA]</scope>
    <source>
        <strain evidence="2">C5S11</strain>
    </source>
</reference>
<keyword evidence="2" id="KW-1185">Reference proteome</keyword>
<proteinExistence type="predicted"/>
<dbReference type="EMBL" id="AP024849">
    <property type="protein sequence ID" value="BCZ44637.1"/>
    <property type="molecule type" value="Genomic_DNA"/>
</dbReference>